<evidence type="ECO:0000313" key="2">
    <source>
        <dbReference type="EMBL" id="KAF2232936.1"/>
    </source>
</evidence>
<proteinExistence type="predicted"/>
<feature type="compositionally biased region" description="Basic and acidic residues" evidence="1">
    <location>
        <begin position="125"/>
        <end position="137"/>
    </location>
</feature>
<feature type="compositionally biased region" description="Low complexity" evidence="1">
    <location>
        <begin position="438"/>
        <end position="450"/>
    </location>
</feature>
<dbReference type="Proteomes" id="UP000800092">
    <property type="component" value="Unassembled WGS sequence"/>
</dbReference>
<reference evidence="2" key="1">
    <citation type="journal article" date="2020" name="Stud. Mycol.">
        <title>101 Dothideomycetes genomes: a test case for predicting lifestyles and emergence of pathogens.</title>
        <authorList>
            <person name="Haridas S."/>
            <person name="Albert R."/>
            <person name="Binder M."/>
            <person name="Bloem J."/>
            <person name="Labutti K."/>
            <person name="Salamov A."/>
            <person name="Andreopoulos B."/>
            <person name="Baker S."/>
            <person name="Barry K."/>
            <person name="Bills G."/>
            <person name="Bluhm B."/>
            <person name="Cannon C."/>
            <person name="Castanera R."/>
            <person name="Culley D."/>
            <person name="Daum C."/>
            <person name="Ezra D."/>
            <person name="Gonzalez J."/>
            <person name="Henrissat B."/>
            <person name="Kuo A."/>
            <person name="Liang C."/>
            <person name="Lipzen A."/>
            <person name="Lutzoni F."/>
            <person name="Magnuson J."/>
            <person name="Mondo S."/>
            <person name="Nolan M."/>
            <person name="Ohm R."/>
            <person name="Pangilinan J."/>
            <person name="Park H.-J."/>
            <person name="Ramirez L."/>
            <person name="Alfaro M."/>
            <person name="Sun H."/>
            <person name="Tritt A."/>
            <person name="Yoshinaga Y."/>
            <person name="Zwiers L.-H."/>
            <person name="Turgeon B."/>
            <person name="Goodwin S."/>
            <person name="Spatafora J."/>
            <person name="Crous P."/>
            <person name="Grigoriev I."/>
        </authorList>
    </citation>
    <scope>NUCLEOTIDE SEQUENCE</scope>
    <source>
        <strain evidence="2">Tuck. ex Michener</strain>
    </source>
</reference>
<feature type="compositionally biased region" description="Low complexity" evidence="1">
    <location>
        <begin position="412"/>
        <end position="430"/>
    </location>
</feature>
<keyword evidence="3" id="KW-1185">Reference proteome</keyword>
<feature type="region of interest" description="Disordered" evidence="1">
    <location>
        <begin position="109"/>
        <end position="209"/>
    </location>
</feature>
<evidence type="ECO:0000256" key="1">
    <source>
        <dbReference type="SAM" id="MobiDB-lite"/>
    </source>
</evidence>
<evidence type="ECO:0000313" key="3">
    <source>
        <dbReference type="Proteomes" id="UP000800092"/>
    </source>
</evidence>
<gene>
    <name evidence="2" type="ORF">EV356DRAFT_578013</name>
</gene>
<dbReference type="AlphaFoldDB" id="A0A6A6H4B7"/>
<feature type="compositionally biased region" description="Polar residues" evidence="1">
    <location>
        <begin position="193"/>
        <end position="206"/>
    </location>
</feature>
<feature type="compositionally biased region" description="Basic residues" evidence="1">
    <location>
        <begin position="454"/>
        <end position="469"/>
    </location>
</feature>
<feature type="compositionally biased region" description="Basic residues" evidence="1">
    <location>
        <begin position="139"/>
        <end position="151"/>
    </location>
</feature>
<dbReference type="EMBL" id="ML991811">
    <property type="protein sequence ID" value="KAF2232936.1"/>
    <property type="molecule type" value="Genomic_DNA"/>
</dbReference>
<protein>
    <submittedName>
        <fullName evidence="2">Uncharacterized protein</fullName>
    </submittedName>
</protein>
<feature type="compositionally biased region" description="Pro residues" evidence="1">
    <location>
        <begin position="474"/>
        <end position="486"/>
    </location>
</feature>
<organism evidence="2 3">
    <name type="scientific">Viridothelium virens</name>
    <name type="common">Speckled blister lichen</name>
    <name type="synonym">Trypethelium virens</name>
    <dbReference type="NCBI Taxonomy" id="1048519"/>
    <lineage>
        <taxon>Eukaryota</taxon>
        <taxon>Fungi</taxon>
        <taxon>Dikarya</taxon>
        <taxon>Ascomycota</taxon>
        <taxon>Pezizomycotina</taxon>
        <taxon>Dothideomycetes</taxon>
        <taxon>Dothideomycetes incertae sedis</taxon>
        <taxon>Trypetheliales</taxon>
        <taxon>Trypetheliaceae</taxon>
        <taxon>Viridothelium</taxon>
    </lineage>
</organism>
<name>A0A6A6H4B7_VIRVR</name>
<dbReference type="OrthoDB" id="10643742at2759"/>
<sequence>MMTLRERPVLQPSQSATTLQSSFDEARPLVAQTWPALMGGASAKWNTSYCAAISPAQTISKKEGVNLKKCTSQDDLSKPKSSLKLRLRRSLPLLKNIVFLHLPRKPYKQDLGATTKSNATNPNTRDARYGSVKDIKSSKSARKPQRHRHRPSTSTVSTSATRRGASHMRNISGSTNASSVHKPLPTVPGDYSKTVNTERPASSIYSPSVKDLPLPAIQEERFAPRSELHLRPDSTTILNMRNDNPFEGEATQRESTIAEEAPDDNGSTHVHFADQASIVSAPAELQSMYYQSDESASALTITSPPIIYPRSSSLVPSPLHIAPVTKATALVPSPCEADLPTAYLALQRENVHLRTSVTELSALHSKIQSRLPSTLRHLETENSSLRHALIQSEHRYTTLADSLTALVAPNGSSVSLPSSPALTSTSFASSPYSNPRLSTSTGGTSSSSGTLVSPRKHTRSLRQQQHQHPHLKDPPPLPQLPHPPLTAPLRVPNVDKLLHPQAKAKYYEKTSAALPERQRLVQALGHQEDDLERNRGEMRRVKARVGQAEEDMVKGIEEVRRVKREVEEKGGWV</sequence>
<accession>A0A6A6H4B7</accession>
<feature type="compositionally biased region" description="Polar residues" evidence="1">
    <location>
        <begin position="169"/>
        <end position="179"/>
    </location>
</feature>
<feature type="compositionally biased region" description="Low complexity" evidence="1">
    <location>
        <begin position="152"/>
        <end position="161"/>
    </location>
</feature>
<feature type="compositionally biased region" description="Polar residues" evidence="1">
    <location>
        <begin position="112"/>
        <end position="124"/>
    </location>
</feature>
<feature type="region of interest" description="Disordered" evidence="1">
    <location>
        <begin position="412"/>
        <end position="490"/>
    </location>
</feature>